<dbReference type="GO" id="GO:0036064">
    <property type="term" value="C:ciliary basal body"/>
    <property type="evidence" value="ECO:0007669"/>
    <property type="project" value="TreeGrafter"/>
</dbReference>
<dbReference type="PANTHER" id="PTHR15654:SF1">
    <property type="entry name" value="COILED-COIL DOMAIN-CONTAINING PROTEIN 96"/>
    <property type="match status" value="1"/>
</dbReference>
<dbReference type="PANTHER" id="PTHR15654">
    <property type="entry name" value="COILED-COIL DOMAIN-CONTAINING PROTEIN 113-RELATED"/>
    <property type="match status" value="1"/>
</dbReference>
<keyword evidence="7" id="KW-1185">Reference proteome</keyword>
<dbReference type="GO" id="GO:0005930">
    <property type="term" value="C:axoneme"/>
    <property type="evidence" value="ECO:0007669"/>
    <property type="project" value="TreeGrafter"/>
</dbReference>
<evidence type="ECO:0000256" key="4">
    <source>
        <dbReference type="SAM" id="Coils"/>
    </source>
</evidence>
<feature type="coiled-coil region" evidence="4">
    <location>
        <begin position="138"/>
        <end position="165"/>
    </location>
</feature>
<feature type="coiled-coil region" evidence="4">
    <location>
        <begin position="53"/>
        <end position="90"/>
    </location>
</feature>
<reference evidence="7" key="1">
    <citation type="submission" date="2022-06" db="EMBL/GenBank/DDBJ databases">
        <authorList>
            <person name="Berger JAMES D."/>
            <person name="Berger JAMES D."/>
        </authorList>
    </citation>
    <scope>NUCLEOTIDE SEQUENCE [LARGE SCALE GENOMIC DNA]</scope>
</reference>
<evidence type="ECO:0000256" key="1">
    <source>
        <dbReference type="ARBA" id="ARBA00004138"/>
    </source>
</evidence>
<feature type="coiled-coil region" evidence="4">
    <location>
        <begin position="212"/>
        <end position="331"/>
    </location>
</feature>
<feature type="region of interest" description="Disordered" evidence="5">
    <location>
        <begin position="1"/>
        <end position="31"/>
    </location>
</feature>
<evidence type="ECO:0000313" key="8">
    <source>
        <dbReference type="WBParaSite" id="TREG1_72920.2"/>
    </source>
</evidence>
<dbReference type="WBParaSite" id="TREG1_72920.2">
    <property type="protein sequence ID" value="TREG1_72920.2"/>
    <property type="gene ID" value="TREG1_72920"/>
</dbReference>
<protein>
    <recommendedName>
        <fullName evidence="6">CCDC113/CCDC96 coiled-coil domain-containing protein</fullName>
    </recommendedName>
</protein>
<dbReference type="AlphaFoldDB" id="A0AA85KAB4"/>
<organism evidence="7 8">
    <name type="scientific">Trichobilharzia regenti</name>
    <name type="common">Nasal bird schistosome</name>
    <dbReference type="NCBI Taxonomy" id="157069"/>
    <lineage>
        <taxon>Eukaryota</taxon>
        <taxon>Metazoa</taxon>
        <taxon>Spiralia</taxon>
        <taxon>Lophotrochozoa</taxon>
        <taxon>Platyhelminthes</taxon>
        <taxon>Trematoda</taxon>
        <taxon>Digenea</taxon>
        <taxon>Strigeidida</taxon>
        <taxon>Schistosomatoidea</taxon>
        <taxon>Schistosomatidae</taxon>
        <taxon>Trichobilharzia</taxon>
    </lineage>
</organism>
<keyword evidence="2 4" id="KW-0175">Coiled coil</keyword>
<accession>A0AA85KAB4</accession>
<evidence type="ECO:0000256" key="5">
    <source>
        <dbReference type="SAM" id="MobiDB-lite"/>
    </source>
</evidence>
<evidence type="ECO:0000313" key="7">
    <source>
        <dbReference type="Proteomes" id="UP000050795"/>
    </source>
</evidence>
<reference evidence="8" key="2">
    <citation type="submission" date="2023-11" db="UniProtKB">
        <authorList>
            <consortium name="WormBaseParasite"/>
        </authorList>
    </citation>
    <scope>IDENTIFICATION</scope>
</reference>
<dbReference type="Proteomes" id="UP000050795">
    <property type="component" value="Unassembled WGS sequence"/>
</dbReference>
<keyword evidence="3" id="KW-0966">Cell projection</keyword>
<evidence type="ECO:0000259" key="6">
    <source>
        <dbReference type="Pfam" id="PF13870"/>
    </source>
</evidence>
<evidence type="ECO:0000256" key="3">
    <source>
        <dbReference type="ARBA" id="ARBA00023273"/>
    </source>
</evidence>
<sequence>MFVGEVSEDRGESHISEISKPEEDWNLGPHLSSKDISELRDYEDDELKTGVELKKREELMEQYTQSVNELKAARELNLQLQTKLAEYFRRKKADASDQQSITTTSGGSVVDTGVDYEQRYTRYISSLVDLHQWYEEMKISYSKQIDELRDMCDRKQKEVDEAYNEFMNFKYNIGKKALHSQTGKPINPKELSAVFDAEKKKEALVREVRLENIKLKNEVLKVEALLKSKEELSEGLHLIDFEQLKIENQTYNEKIDERNEELSKLRRKISNTVQIMTHIKEKLQAVQNDNAKQKKKLDEADEELTLNRDRLTKMKQTRELLRAENARLRRSCGLLGKNALLLNYEDSYDSVLHKRQSLEETKQLTANYQLKTQNLAQKIRNVQNNKTGF</sequence>
<proteinExistence type="predicted"/>
<feature type="domain" description="CCDC113/CCDC96 coiled-coil" evidence="6">
    <location>
        <begin position="199"/>
        <end position="366"/>
    </location>
</feature>
<dbReference type="GO" id="GO:0060271">
    <property type="term" value="P:cilium assembly"/>
    <property type="evidence" value="ECO:0007669"/>
    <property type="project" value="TreeGrafter"/>
</dbReference>
<dbReference type="Pfam" id="PF13870">
    <property type="entry name" value="CCDC113_CCDC96_CC"/>
    <property type="match status" value="1"/>
</dbReference>
<name>A0AA85KAB4_TRIRE</name>
<comment type="subcellular location">
    <subcellularLocation>
        <location evidence="1">Cell projection</location>
        <location evidence="1">Cilium</location>
    </subcellularLocation>
</comment>
<dbReference type="InterPro" id="IPR051885">
    <property type="entry name" value="CC_CF"/>
</dbReference>
<evidence type="ECO:0000256" key="2">
    <source>
        <dbReference type="ARBA" id="ARBA00023054"/>
    </source>
</evidence>
<feature type="compositionally biased region" description="Basic and acidic residues" evidence="5">
    <location>
        <begin position="7"/>
        <end position="23"/>
    </location>
</feature>
<dbReference type="InterPro" id="IPR025254">
    <property type="entry name" value="CCDC113/CCDC96_CC"/>
</dbReference>